<accession>A0ABW1ICD0</accession>
<keyword evidence="5" id="KW-1185">Reference proteome</keyword>
<evidence type="ECO:0000259" key="3">
    <source>
        <dbReference type="Pfam" id="PF08240"/>
    </source>
</evidence>
<dbReference type="InterPro" id="IPR011032">
    <property type="entry name" value="GroES-like_sf"/>
</dbReference>
<dbReference type="EMBL" id="JBHSQK010000047">
    <property type="protein sequence ID" value="MFC5950394.1"/>
    <property type="molecule type" value="Genomic_DNA"/>
</dbReference>
<gene>
    <name evidence="4" type="ORF">ACFQH9_19175</name>
</gene>
<feature type="domain" description="Alcohol dehydrogenase-like C-terminal" evidence="2">
    <location>
        <begin position="176"/>
        <end position="302"/>
    </location>
</feature>
<dbReference type="InterPro" id="IPR013154">
    <property type="entry name" value="ADH-like_N"/>
</dbReference>
<dbReference type="InterPro" id="IPR013149">
    <property type="entry name" value="ADH-like_C"/>
</dbReference>
<evidence type="ECO:0000256" key="1">
    <source>
        <dbReference type="ARBA" id="ARBA00023002"/>
    </source>
</evidence>
<keyword evidence="1" id="KW-0560">Oxidoreductase</keyword>
<dbReference type="Pfam" id="PF00107">
    <property type="entry name" value="ADH_zinc_N"/>
    <property type="match status" value="1"/>
</dbReference>
<sequence>MVAAAVFEKGSFAVAEVELPPLGPTQLRVAPLANGICGSDLSAWAHTEDFLAANEAVGAVGSNFDPERPVVFGHEFTSRVLEVGSEVTDYAVGDVLFTLPWVVDPAGVVRTVGYANAYPGGLAAEAIVQAGGHVRLAPEVDPYLAATLEPVATGVNGVMRSGIGEGEGAIVAGAGPVGLGAVVELAARGAHPIVVSDLSARRREIALAYGATVAVDPREQDPVAEWRRLAREGSRLYVVEASAARGLLASLIESAPAYTVFSVVGSNPSPDALRTMSAVQKNASVFFLTGPAWGESRYEALWRAYDHLREGRYDPALMVTGYAGPHGVGTAFEALRPKEGDVEHVKILIRGDLAGDGLLTPAEAGLS</sequence>
<reference evidence="5" key="1">
    <citation type="journal article" date="2019" name="Int. J. Syst. Evol. Microbiol.">
        <title>The Global Catalogue of Microorganisms (GCM) 10K type strain sequencing project: providing services to taxonomists for standard genome sequencing and annotation.</title>
        <authorList>
            <consortium name="The Broad Institute Genomics Platform"/>
            <consortium name="The Broad Institute Genome Sequencing Center for Infectious Disease"/>
            <person name="Wu L."/>
            <person name="Ma J."/>
        </authorList>
    </citation>
    <scope>NUCLEOTIDE SEQUENCE [LARGE SCALE GENOMIC DNA]</scope>
    <source>
        <strain evidence="5">CGMCC 4.7397</strain>
    </source>
</reference>
<dbReference type="InterPro" id="IPR036291">
    <property type="entry name" value="NAD(P)-bd_dom_sf"/>
</dbReference>
<organism evidence="4 5">
    <name type="scientific">Pseudonocardia lutea</name>
    <dbReference type="NCBI Taxonomy" id="2172015"/>
    <lineage>
        <taxon>Bacteria</taxon>
        <taxon>Bacillati</taxon>
        <taxon>Actinomycetota</taxon>
        <taxon>Actinomycetes</taxon>
        <taxon>Pseudonocardiales</taxon>
        <taxon>Pseudonocardiaceae</taxon>
        <taxon>Pseudonocardia</taxon>
    </lineage>
</organism>
<protein>
    <submittedName>
        <fullName evidence="4">Zinc-binding dehydrogenase</fullName>
    </submittedName>
</protein>
<evidence type="ECO:0000313" key="5">
    <source>
        <dbReference type="Proteomes" id="UP001596119"/>
    </source>
</evidence>
<comment type="caution">
    <text evidence="4">The sequence shown here is derived from an EMBL/GenBank/DDBJ whole genome shotgun (WGS) entry which is preliminary data.</text>
</comment>
<dbReference type="PANTHER" id="PTHR43189:SF1">
    <property type="entry name" value="ZINC-TYPE ALCOHOL DEHYDROGENASE-LIKE PROTEIN C1198.01"/>
    <property type="match status" value="1"/>
</dbReference>
<feature type="domain" description="Alcohol dehydrogenase-like N-terminal" evidence="3">
    <location>
        <begin position="23"/>
        <end position="134"/>
    </location>
</feature>
<dbReference type="Gene3D" id="3.40.50.720">
    <property type="entry name" value="NAD(P)-binding Rossmann-like Domain"/>
    <property type="match status" value="1"/>
</dbReference>
<name>A0ABW1ICD0_9PSEU</name>
<evidence type="ECO:0000313" key="4">
    <source>
        <dbReference type="EMBL" id="MFC5950394.1"/>
    </source>
</evidence>
<dbReference type="Pfam" id="PF08240">
    <property type="entry name" value="ADH_N"/>
    <property type="match status" value="1"/>
</dbReference>
<dbReference type="Gene3D" id="3.90.180.10">
    <property type="entry name" value="Medium-chain alcohol dehydrogenases, catalytic domain"/>
    <property type="match status" value="1"/>
</dbReference>
<proteinExistence type="predicted"/>
<dbReference type="RefSeq" id="WP_379567528.1">
    <property type="nucleotide sequence ID" value="NZ_JBHSQK010000047.1"/>
</dbReference>
<dbReference type="SUPFAM" id="SSF50129">
    <property type="entry name" value="GroES-like"/>
    <property type="match status" value="1"/>
</dbReference>
<dbReference type="Proteomes" id="UP001596119">
    <property type="component" value="Unassembled WGS sequence"/>
</dbReference>
<dbReference type="SUPFAM" id="SSF51735">
    <property type="entry name" value="NAD(P)-binding Rossmann-fold domains"/>
    <property type="match status" value="1"/>
</dbReference>
<dbReference type="PANTHER" id="PTHR43189">
    <property type="entry name" value="ZINC-TYPE ALCOHOL DEHYDROGENASE-LIKE PROTEIN C1198.01-RELATED"/>
    <property type="match status" value="1"/>
</dbReference>
<evidence type="ECO:0000259" key="2">
    <source>
        <dbReference type="Pfam" id="PF00107"/>
    </source>
</evidence>